<proteinExistence type="predicted"/>
<organism evidence="1 2">
    <name type="scientific">Caerostris extrusa</name>
    <name type="common">Bark spider</name>
    <name type="synonym">Caerostris bankana</name>
    <dbReference type="NCBI Taxonomy" id="172846"/>
    <lineage>
        <taxon>Eukaryota</taxon>
        <taxon>Metazoa</taxon>
        <taxon>Ecdysozoa</taxon>
        <taxon>Arthropoda</taxon>
        <taxon>Chelicerata</taxon>
        <taxon>Arachnida</taxon>
        <taxon>Araneae</taxon>
        <taxon>Araneomorphae</taxon>
        <taxon>Entelegynae</taxon>
        <taxon>Araneoidea</taxon>
        <taxon>Araneidae</taxon>
        <taxon>Caerostris</taxon>
    </lineage>
</organism>
<gene>
    <name evidence="1" type="ORF">CEXT_72551</name>
</gene>
<evidence type="ECO:0000313" key="2">
    <source>
        <dbReference type="Proteomes" id="UP001054945"/>
    </source>
</evidence>
<dbReference type="Proteomes" id="UP001054945">
    <property type="component" value="Unassembled WGS sequence"/>
</dbReference>
<accession>A0AAV4XPJ1</accession>
<reference evidence="1 2" key="1">
    <citation type="submission" date="2021-06" db="EMBL/GenBank/DDBJ databases">
        <title>Caerostris extrusa draft genome.</title>
        <authorList>
            <person name="Kono N."/>
            <person name="Arakawa K."/>
        </authorList>
    </citation>
    <scope>NUCLEOTIDE SEQUENCE [LARGE SCALE GENOMIC DNA]</scope>
</reference>
<name>A0AAV4XPJ1_CAEEX</name>
<dbReference type="AlphaFoldDB" id="A0AAV4XPJ1"/>
<comment type="caution">
    <text evidence="1">The sequence shown here is derived from an EMBL/GenBank/DDBJ whole genome shotgun (WGS) entry which is preliminary data.</text>
</comment>
<dbReference type="EMBL" id="BPLR01000672">
    <property type="protein sequence ID" value="GIY96557.1"/>
    <property type="molecule type" value="Genomic_DNA"/>
</dbReference>
<sequence>MEFYKCFTHAEGNPFTEDDTVYISQEDSSSQCPQDYAVNRISLTFEGSNLVSFRIKCKKLKSELVERDAIEKLSPEPTHALCEEMHIMVGLEIQLHQIPHLISFLCQKWKDEYY</sequence>
<evidence type="ECO:0000313" key="1">
    <source>
        <dbReference type="EMBL" id="GIY96557.1"/>
    </source>
</evidence>
<keyword evidence="2" id="KW-1185">Reference proteome</keyword>
<protein>
    <submittedName>
        <fullName evidence="1">Uncharacterized protein</fullName>
    </submittedName>
</protein>